<evidence type="ECO:0000313" key="2">
    <source>
        <dbReference type="EMBL" id="CAA9212082.1"/>
    </source>
</evidence>
<gene>
    <name evidence="2" type="ORF">AVDCRST_MAG52-70</name>
</gene>
<name>A0A6J4H139_9ACTN</name>
<feature type="region of interest" description="Disordered" evidence="1">
    <location>
        <begin position="1"/>
        <end position="115"/>
    </location>
</feature>
<feature type="compositionally biased region" description="Basic residues" evidence="1">
    <location>
        <begin position="204"/>
        <end position="213"/>
    </location>
</feature>
<sequence>EHRHPRRARDRGPAAGPRPGRAPAAPVRAGGGLPRRDRPRRRAVRPHRFQHRRRARLRRRPRHAGRLPGHSRRPGAPQGHRPAGDVPGHHRVRHRDDPADLAGLDGAGQGPGPVRRRFLHHVDVPRRRRGRRCVPRHHRHAGDHGAGHCHRGADRPDDRHLPGGVRQRPAQARHHLLRRRHDRDPVDRGGPVRVRALHADLRQRRAARRHGGRGPRGADDPGRRPILRGGPQAGPERVPGGQLRARRAEVAHGGQGRPADGDGGAGHRRHAVGRPGRRRDRSAADHRRPDHRHQPQPVRRSHGDAAGVRLLPAHPTGDRHAGFHRPGLDGSPPAHHPGHGAQRRRPPDQPLLRPQDRSL</sequence>
<evidence type="ECO:0000256" key="1">
    <source>
        <dbReference type="SAM" id="MobiDB-lite"/>
    </source>
</evidence>
<dbReference type="EMBL" id="CADCTN010000007">
    <property type="protein sequence ID" value="CAA9212082.1"/>
    <property type="molecule type" value="Genomic_DNA"/>
</dbReference>
<organism evidence="2">
    <name type="scientific">uncultured Blastococcus sp</name>
    <dbReference type="NCBI Taxonomy" id="217144"/>
    <lineage>
        <taxon>Bacteria</taxon>
        <taxon>Bacillati</taxon>
        <taxon>Actinomycetota</taxon>
        <taxon>Actinomycetes</taxon>
        <taxon>Geodermatophilales</taxon>
        <taxon>Geodermatophilaceae</taxon>
        <taxon>Blastococcus</taxon>
        <taxon>environmental samples</taxon>
    </lineage>
</organism>
<feature type="compositionally biased region" description="Basic residues" evidence="1">
    <location>
        <begin position="171"/>
        <end position="181"/>
    </location>
</feature>
<feature type="region of interest" description="Disordered" evidence="1">
    <location>
        <begin position="129"/>
        <end position="359"/>
    </location>
</feature>
<reference evidence="2" key="1">
    <citation type="submission" date="2020-02" db="EMBL/GenBank/DDBJ databases">
        <authorList>
            <person name="Meier V. D."/>
        </authorList>
    </citation>
    <scope>NUCLEOTIDE SEQUENCE</scope>
    <source>
        <strain evidence="2">AVDCRST_MAG52</strain>
    </source>
</reference>
<feature type="non-terminal residue" evidence="2">
    <location>
        <position position="359"/>
    </location>
</feature>
<feature type="compositionally biased region" description="Basic residues" evidence="1">
    <location>
        <begin position="266"/>
        <end position="280"/>
    </location>
</feature>
<feature type="compositionally biased region" description="Basic residues" evidence="1">
    <location>
        <begin position="129"/>
        <end position="141"/>
    </location>
</feature>
<feature type="non-terminal residue" evidence="2">
    <location>
        <position position="1"/>
    </location>
</feature>
<feature type="compositionally biased region" description="Low complexity" evidence="1">
    <location>
        <begin position="13"/>
        <end position="28"/>
    </location>
</feature>
<accession>A0A6J4H139</accession>
<proteinExistence type="predicted"/>
<feature type="compositionally biased region" description="Basic residues" evidence="1">
    <location>
        <begin position="37"/>
        <end position="73"/>
    </location>
</feature>
<dbReference type="AlphaFoldDB" id="A0A6J4H139"/>
<feature type="compositionally biased region" description="Gly residues" evidence="1">
    <location>
        <begin position="253"/>
        <end position="264"/>
    </location>
</feature>
<feature type="compositionally biased region" description="Basic and acidic residues" evidence="1">
    <location>
        <begin position="142"/>
        <end position="161"/>
    </location>
</feature>
<protein>
    <submittedName>
        <fullName evidence="2">Phosphate transport system permease protein PstA</fullName>
    </submittedName>
</protein>